<name>A0ABP0GJZ2_CLALP</name>
<evidence type="ECO:0000313" key="4">
    <source>
        <dbReference type="Proteomes" id="UP001642483"/>
    </source>
</evidence>
<evidence type="ECO:0000256" key="1">
    <source>
        <dbReference type="SAM" id="SignalP"/>
    </source>
</evidence>
<feature type="signal peptide" evidence="1">
    <location>
        <begin position="1"/>
        <end position="21"/>
    </location>
</feature>
<reference evidence="3 4" key="1">
    <citation type="submission" date="2024-02" db="EMBL/GenBank/DDBJ databases">
        <authorList>
            <person name="Daric V."/>
            <person name="Darras S."/>
        </authorList>
    </citation>
    <scope>NUCLEOTIDE SEQUENCE [LARGE SCALE GENOMIC DNA]</scope>
</reference>
<dbReference type="InterPro" id="IPR002350">
    <property type="entry name" value="Kazal_dom"/>
</dbReference>
<evidence type="ECO:0000313" key="3">
    <source>
        <dbReference type="EMBL" id="CAK8691308.1"/>
    </source>
</evidence>
<sequence length="96" mass="11014">MEKWIWITGLLIIIGQNLAYGFDYDLKCETSPTICDDIEVPARINYVNGTFWKGCICRELQCACSREYMPVCDQYGFEHSNPCVMCAHFGMNKENG</sequence>
<dbReference type="EMBL" id="CAWYQH010000119">
    <property type="protein sequence ID" value="CAK8691308.1"/>
    <property type="molecule type" value="Genomic_DNA"/>
</dbReference>
<dbReference type="Pfam" id="PF00050">
    <property type="entry name" value="Kazal_1"/>
    <property type="match status" value="1"/>
</dbReference>
<gene>
    <name evidence="3" type="ORF">CVLEPA_LOCUS23879</name>
</gene>
<dbReference type="Proteomes" id="UP001642483">
    <property type="component" value="Unassembled WGS sequence"/>
</dbReference>
<evidence type="ECO:0000259" key="2">
    <source>
        <dbReference type="PROSITE" id="PS51465"/>
    </source>
</evidence>
<dbReference type="Gene3D" id="3.30.60.30">
    <property type="match status" value="1"/>
</dbReference>
<accession>A0ABP0GJZ2</accession>
<dbReference type="PROSITE" id="PS51465">
    <property type="entry name" value="KAZAL_2"/>
    <property type="match status" value="1"/>
</dbReference>
<feature type="chain" id="PRO_5047322576" description="Kazal-like domain-containing protein" evidence="1">
    <location>
        <begin position="22"/>
        <end position="96"/>
    </location>
</feature>
<dbReference type="InterPro" id="IPR036058">
    <property type="entry name" value="Kazal_dom_sf"/>
</dbReference>
<protein>
    <recommendedName>
        <fullName evidence="2">Kazal-like domain-containing protein</fullName>
    </recommendedName>
</protein>
<dbReference type="SUPFAM" id="SSF100895">
    <property type="entry name" value="Kazal-type serine protease inhibitors"/>
    <property type="match status" value="1"/>
</dbReference>
<keyword evidence="1" id="KW-0732">Signal</keyword>
<comment type="caution">
    <text evidence="3">The sequence shown here is derived from an EMBL/GenBank/DDBJ whole genome shotgun (WGS) entry which is preliminary data.</text>
</comment>
<keyword evidence="4" id="KW-1185">Reference proteome</keyword>
<proteinExistence type="predicted"/>
<organism evidence="3 4">
    <name type="scientific">Clavelina lepadiformis</name>
    <name type="common">Light-bulb sea squirt</name>
    <name type="synonym">Ascidia lepadiformis</name>
    <dbReference type="NCBI Taxonomy" id="159417"/>
    <lineage>
        <taxon>Eukaryota</taxon>
        <taxon>Metazoa</taxon>
        <taxon>Chordata</taxon>
        <taxon>Tunicata</taxon>
        <taxon>Ascidiacea</taxon>
        <taxon>Aplousobranchia</taxon>
        <taxon>Clavelinidae</taxon>
        <taxon>Clavelina</taxon>
    </lineage>
</organism>
<feature type="domain" description="Kazal-like" evidence="2">
    <location>
        <begin position="56"/>
        <end position="96"/>
    </location>
</feature>